<evidence type="ECO:0000256" key="5">
    <source>
        <dbReference type="ARBA" id="ARBA00022691"/>
    </source>
</evidence>
<reference evidence="7 8" key="1">
    <citation type="submission" date="2018-02" db="EMBL/GenBank/DDBJ databases">
        <title>Genomic Encyclopedia of Archaeal and Bacterial Type Strains, Phase II (KMG-II): from individual species to whole genera.</title>
        <authorList>
            <person name="Goeker M."/>
        </authorList>
    </citation>
    <scope>NUCLEOTIDE SEQUENCE [LARGE SCALE GENOMIC DNA]</scope>
    <source>
        <strain evidence="7 8">DSM 15099</strain>
    </source>
</reference>
<comment type="caution">
    <text evidence="7">The sequence shown here is derived from an EMBL/GenBank/DDBJ whole genome shotgun (WGS) entry which is preliminary data.</text>
</comment>
<comment type="similarity">
    <text evidence="6">Belongs to the methyltransferase superfamily. RNA methyltransferase RsmG family.</text>
</comment>
<dbReference type="GO" id="GO:0005829">
    <property type="term" value="C:cytosol"/>
    <property type="evidence" value="ECO:0007669"/>
    <property type="project" value="TreeGrafter"/>
</dbReference>
<dbReference type="InterPro" id="IPR029063">
    <property type="entry name" value="SAM-dependent_MTases_sf"/>
</dbReference>
<dbReference type="SUPFAM" id="SSF53335">
    <property type="entry name" value="S-adenosyl-L-methionine-dependent methyltransferases"/>
    <property type="match status" value="1"/>
</dbReference>
<dbReference type="AlphaFoldDB" id="A0A2S6FW03"/>
<comment type="subcellular location">
    <subcellularLocation>
        <location evidence="6">Cytoplasm</location>
    </subcellularLocation>
</comment>
<evidence type="ECO:0000256" key="4">
    <source>
        <dbReference type="ARBA" id="ARBA00022679"/>
    </source>
</evidence>
<organism evidence="7 8">
    <name type="scientific">Clostridium algidicarnis DSM 15099</name>
    <dbReference type="NCBI Taxonomy" id="1121295"/>
    <lineage>
        <taxon>Bacteria</taxon>
        <taxon>Bacillati</taxon>
        <taxon>Bacillota</taxon>
        <taxon>Clostridia</taxon>
        <taxon>Eubacteriales</taxon>
        <taxon>Clostridiaceae</taxon>
        <taxon>Clostridium</taxon>
    </lineage>
</organism>
<evidence type="ECO:0000313" key="7">
    <source>
        <dbReference type="EMBL" id="PPK46948.1"/>
    </source>
</evidence>
<feature type="binding site" evidence="6">
    <location>
        <position position="78"/>
    </location>
    <ligand>
        <name>S-adenosyl-L-methionine</name>
        <dbReference type="ChEBI" id="CHEBI:59789"/>
    </ligand>
</feature>
<accession>A0A2S6FW03</accession>
<sequence length="239" mass="26961">MEFYDLMKIASDDVSLDFNEEKFNKFMNYKDILKEWNNKINLTAIIEDDDIVKKHFIDCIKAFKFKGFKEAKSIIDVGTGAGFPGIPIGIMKEDCNIVLLDSLNKRVKFLDEVIEKLYLNNFSTIHGRGEELSRSEKYREKFDIATSRAVANMCTLSELCLPYVKLGGYFVALKGPSIEEELNGAKRAIAILGGKVQEIIPVNIENSDLNHNLVIIKKVSLTPSIYPRNSGIMSKKPLG</sequence>
<name>A0A2S6FW03_9CLOT</name>
<evidence type="ECO:0000313" key="8">
    <source>
        <dbReference type="Proteomes" id="UP000239863"/>
    </source>
</evidence>
<dbReference type="Proteomes" id="UP000239863">
    <property type="component" value="Unassembled WGS sequence"/>
</dbReference>
<feature type="binding site" evidence="6">
    <location>
        <position position="148"/>
    </location>
    <ligand>
        <name>S-adenosyl-L-methionine</name>
        <dbReference type="ChEBI" id="CHEBI:59789"/>
    </ligand>
</feature>
<proteinExistence type="inferred from homology"/>
<dbReference type="RefSeq" id="WP_104410417.1">
    <property type="nucleotide sequence ID" value="NZ_PTIS01000015.1"/>
</dbReference>
<dbReference type="Pfam" id="PF02527">
    <property type="entry name" value="GidB"/>
    <property type="match status" value="1"/>
</dbReference>
<evidence type="ECO:0000256" key="3">
    <source>
        <dbReference type="ARBA" id="ARBA00022603"/>
    </source>
</evidence>
<keyword evidence="5 6" id="KW-0949">S-adenosyl-L-methionine</keyword>
<dbReference type="Gene3D" id="3.40.50.150">
    <property type="entry name" value="Vaccinia Virus protein VP39"/>
    <property type="match status" value="1"/>
</dbReference>
<keyword evidence="2 6" id="KW-0698">rRNA processing</keyword>
<dbReference type="EC" id="2.1.1.-" evidence="6"/>
<protein>
    <recommendedName>
        <fullName evidence="6">Ribosomal RNA small subunit methyltransferase G</fullName>
        <ecNumber evidence="6">2.1.1.-</ecNumber>
    </recommendedName>
    <alternativeName>
        <fullName evidence="6">16S rRNA 7-methylguanosine methyltransferase</fullName>
        <shortName evidence="6">16S rRNA m7G methyltransferase</shortName>
    </alternativeName>
</protein>
<feature type="binding site" evidence="6">
    <location>
        <position position="83"/>
    </location>
    <ligand>
        <name>S-adenosyl-L-methionine</name>
        <dbReference type="ChEBI" id="CHEBI:59789"/>
    </ligand>
</feature>
<comment type="caution">
    <text evidence="6">Lacks conserved residue(s) required for the propagation of feature annotation.</text>
</comment>
<evidence type="ECO:0000256" key="1">
    <source>
        <dbReference type="ARBA" id="ARBA00022490"/>
    </source>
</evidence>
<dbReference type="STRING" id="37659.GCA_000703125_01022"/>
<dbReference type="EMBL" id="PTIS01000015">
    <property type="protein sequence ID" value="PPK46948.1"/>
    <property type="molecule type" value="Genomic_DNA"/>
</dbReference>
<dbReference type="NCBIfam" id="TIGR00138">
    <property type="entry name" value="rsmG_gidB"/>
    <property type="match status" value="1"/>
</dbReference>
<dbReference type="FunFam" id="3.40.50.150:FF:000041">
    <property type="entry name" value="Ribosomal RNA small subunit methyltransferase G"/>
    <property type="match status" value="1"/>
</dbReference>
<feature type="binding site" evidence="6">
    <location>
        <begin position="129"/>
        <end position="130"/>
    </location>
    <ligand>
        <name>S-adenosyl-L-methionine</name>
        <dbReference type="ChEBI" id="CHEBI:59789"/>
    </ligand>
</feature>
<dbReference type="OrthoDB" id="9808773at2"/>
<dbReference type="PANTHER" id="PTHR31760:SF0">
    <property type="entry name" value="S-ADENOSYL-L-METHIONINE-DEPENDENT METHYLTRANSFERASES SUPERFAMILY PROTEIN"/>
    <property type="match status" value="1"/>
</dbReference>
<dbReference type="HAMAP" id="MF_00074">
    <property type="entry name" value="16SrRNA_methyltr_G"/>
    <property type="match status" value="1"/>
</dbReference>
<dbReference type="PIRSF" id="PIRSF003078">
    <property type="entry name" value="GidB"/>
    <property type="match status" value="1"/>
</dbReference>
<keyword evidence="4 6" id="KW-0808">Transferase</keyword>
<gene>
    <name evidence="6" type="primary">rsmG</name>
    <name evidence="7" type="ORF">BD821_11574</name>
</gene>
<comment type="function">
    <text evidence="6">Specifically methylates the N7 position of a guanine in 16S rRNA.</text>
</comment>
<evidence type="ECO:0000256" key="6">
    <source>
        <dbReference type="HAMAP-Rule" id="MF_00074"/>
    </source>
</evidence>
<keyword evidence="1 6" id="KW-0963">Cytoplasm</keyword>
<evidence type="ECO:0000256" key="2">
    <source>
        <dbReference type="ARBA" id="ARBA00022552"/>
    </source>
</evidence>
<dbReference type="PANTHER" id="PTHR31760">
    <property type="entry name" value="S-ADENOSYL-L-METHIONINE-DEPENDENT METHYLTRANSFERASES SUPERFAMILY PROTEIN"/>
    <property type="match status" value="1"/>
</dbReference>
<dbReference type="InterPro" id="IPR003682">
    <property type="entry name" value="rRNA_ssu_MeTfrase_G"/>
</dbReference>
<keyword evidence="3 6" id="KW-0489">Methyltransferase</keyword>
<dbReference type="GO" id="GO:0070043">
    <property type="term" value="F:rRNA (guanine-N7-)-methyltransferase activity"/>
    <property type="evidence" value="ECO:0007669"/>
    <property type="project" value="UniProtKB-UniRule"/>
</dbReference>